<protein>
    <submittedName>
        <fullName evidence="1">Uncharacterized protein</fullName>
    </submittedName>
</protein>
<organism evidence="1 2">
    <name type="scientific">Nostoc punctiforme FACHB-252</name>
    <dbReference type="NCBI Taxonomy" id="1357509"/>
    <lineage>
        <taxon>Bacteria</taxon>
        <taxon>Bacillati</taxon>
        <taxon>Cyanobacteriota</taxon>
        <taxon>Cyanophyceae</taxon>
        <taxon>Nostocales</taxon>
        <taxon>Nostocaceae</taxon>
        <taxon>Nostoc</taxon>
    </lineage>
</organism>
<evidence type="ECO:0000313" key="2">
    <source>
        <dbReference type="Proteomes" id="UP000606396"/>
    </source>
</evidence>
<keyword evidence="2" id="KW-1185">Reference proteome</keyword>
<comment type="caution">
    <text evidence="1">The sequence shown here is derived from an EMBL/GenBank/DDBJ whole genome shotgun (WGS) entry which is preliminary data.</text>
</comment>
<reference evidence="1 2" key="1">
    <citation type="journal article" date="2020" name="ISME J.">
        <title>Comparative genomics reveals insights into cyanobacterial evolution and habitat adaptation.</title>
        <authorList>
            <person name="Chen M.Y."/>
            <person name="Teng W.K."/>
            <person name="Zhao L."/>
            <person name="Hu C.X."/>
            <person name="Zhou Y.K."/>
            <person name="Han B.P."/>
            <person name="Song L.R."/>
            <person name="Shu W.S."/>
        </authorList>
    </citation>
    <scope>NUCLEOTIDE SEQUENCE [LARGE SCALE GENOMIC DNA]</scope>
    <source>
        <strain evidence="1 2">FACHB-252</strain>
    </source>
</reference>
<gene>
    <name evidence="1" type="ORF">H6G94_31760</name>
</gene>
<dbReference type="Proteomes" id="UP000606396">
    <property type="component" value="Unassembled WGS sequence"/>
</dbReference>
<accession>A0ABR8HL04</accession>
<dbReference type="RefSeq" id="WP_190952328.1">
    <property type="nucleotide sequence ID" value="NZ_JACJTC010000031.1"/>
</dbReference>
<dbReference type="EMBL" id="JACJTC010000031">
    <property type="protein sequence ID" value="MBD2615775.1"/>
    <property type="molecule type" value="Genomic_DNA"/>
</dbReference>
<evidence type="ECO:0000313" key="1">
    <source>
        <dbReference type="EMBL" id="MBD2615775.1"/>
    </source>
</evidence>
<sequence>MNAYKKYTTITDSKQVILSDCVIGQCNTPSKIEGALAYGITRHYIGNYELRIIRDGTGAT</sequence>
<proteinExistence type="predicted"/>
<name>A0ABR8HL04_NOSPU</name>